<dbReference type="InterPro" id="IPR009267">
    <property type="entry name" value="NTP_transf_6"/>
</dbReference>
<sequence>MSASAQQAEEEKLLKHKLILFLMEHDTLMDDLRLVRSLQLPQCYIAAGCIRNYVWDRLSGYSSSRSLHDDIDVVYYDADDLSPLKDAELEQKLIKATENPRWSVKNQARMHVKNGFEPYHSTSHALSHWPEMVTAIGVRLNDSDQLELCCPHGLADLFEMRVQRSPYFPDHGYYVDRITKKGWDRNWPKLTIIT</sequence>
<dbReference type="Pfam" id="PF06042">
    <property type="entry name" value="NTP_transf_6"/>
    <property type="match status" value="1"/>
</dbReference>
<evidence type="ECO:0008006" key="3">
    <source>
        <dbReference type="Google" id="ProtNLM"/>
    </source>
</evidence>
<dbReference type="PANTHER" id="PTHR39166:SF1">
    <property type="entry name" value="BLL1166 PROTEIN"/>
    <property type="match status" value="1"/>
</dbReference>
<dbReference type="Proteomes" id="UP000256304">
    <property type="component" value="Unassembled WGS sequence"/>
</dbReference>
<comment type="caution">
    <text evidence="1">The sequence shown here is derived from an EMBL/GenBank/DDBJ whole genome shotgun (WGS) entry which is preliminary data.</text>
</comment>
<dbReference type="PANTHER" id="PTHR39166">
    <property type="entry name" value="BLL1166 PROTEIN"/>
    <property type="match status" value="1"/>
</dbReference>
<protein>
    <recommendedName>
        <fullName evidence="3">Nucleotidyltransferase-like protein</fullName>
    </recommendedName>
</protein>
<proteinExistence type="predicted"/>
<gene>
    <name evidence="1" type="ORF">A8990_11569</name>
</gene>
<dbReference type="AlphaFoldDB" id="A0A3D9S763"/>
<dbReference type="EMBL" id="QTTN01000015">
    <property type="protein sequence ID" value="REE84392.1"/>
    <property type="molecule type" value="Genomic_DNA"/>
</dbReference>
<accession>A0A3D9S763</accession>
<evidence type="ECO:0000313" key="2">
    <source>
        <dbReference type="Proteomes" id="UP000256304"/>
    </source>
</evidence>
<reference evidence="1 2" key="1">
    <citation type="submission" date="2018-08" db="EMBL/GenBank/DDBJ databases">
        <title>Genomic Encyclopedia of Type Strains, Phase III (KMG-III): the genomes of soil and plant-associated and newly described type strains.</title>
        <authorList>
            <person name="Whitman W."/>
        </authorList>
    </citation>
    <scope>NUCLEOTIDE SEQUENCE [LARGE SCALE GENOMIC DNA]</scope>
    <source>
        <strain evidence="1 2">CGMCC 1.10966</strain>
    </source>
</reference>
<evidence type="ECO:0000313" key="1">
    <source>
        <dbReference type="EMBL" id="REE84392.1"/>
    </source>
</evidence>
<organism evidence="1 2">
    <name type="scientific">Paenibacillus taihuensis</name>
    <dbReference type="NCBI Taxonomy" id="1156355"/>
    <lineage>
        <taxon>Bacteria</taxon>
        <taxon>Bacillati</taxon>
        <taxon>Bacillota</taxon>
        <taxon>Bacilli</taxon>
        <taxon>Bacillales</taxon>
        <taxon>Paenibacillaceae</taxon>
        <taxon>Paenibacillus</taxon>
    </lineage>
</organism>
<name>A0A3D9S763_9BACL</name>
<dbReference type="RefSeq" id="WP_342772838.1">
    <property type="nucleotide sequence ID" value="NZ_QTTN01000015.1"/>
</dbReference>
<keyword evidence="2" id="KW-1185">Reference proteome</keyword>